<gene>
    <name evidence="2" type="ORF">HCG48_09315</name>
</gene>
<organism evidence="2 3">
    <name type="scientific">Oxynema aestuarii AP17</name>
    <dbReference type="NCBI Taxonomy" id="2064643"/>
    <lineage>
        <taxon>Bacteria</taxon>
        <taxon>Bacillati</taxon>
        <taxon>Cyanobacteriota</taxon>
        <taxon>Cyanophyceae</taxon>
        <taxon>Oscillatoriophycideae</taxon>
        <taxon>Oscillatoriales</taxon>
        <taxon>Oscillatoriaceae</taxon>
        <taxon>Oxynema</taxon>
        <taxon>Oxynema aestuarii</taxon>
    </lineage>
</organism>
<dbReference type="Proteomes" id="UP000500857">
    <property type="component" value="Chromosome"/>
</dbReference>
<proteinExistence type="predicted"/>
<dbReference type="KEGG" id="oxy:HCG48_09315"/>
<reference evidence="2 3" key="1">
    <citation type="submission" date="2020-04" db="EMBL/GenBank/DDBJ databases">
        <authorList>
            <person name="Basu S."/>
            <person name="Maruthanayagam V."/>
            <person name="Chakraborty S."/>
            <person name="Pramanik A."/>
            <person name="Mukherjee J."/>
            <person name="Brink B."/>
        </authorList>
    </citation>
    <scope>NUCLEOTIDE SEQUENCE [LARGE SCALE GENOMIC DNA]</scope>
    <source>
        <strain evidence="2 3">AP17</strain>
    </source>
</reference>
<keyword evidence="3" id="KW-1185">Reference proteome</keyword>
<sequence>MASDRRATGKALLKSSTRHCWRSRADRRGSGFLLLSGFLRPVGSIIMPVAQLDRQKGRSPTGVGTCLGSIQHRRTARRSRRRQPVKSLNHERLDPSLRREALTAW</sequence>
<protein>
    <submittedName>
        <fullName evidence="2">Uncharacterized protein</fullName>
    </submittedName>
</protein>
<evidence type="ECO:0000313" key="3">
    <source>
        <dbReference type="Proteomes" id="UP000500857"/>
    </source>
</evidence>
<feature type="compositionally biased region" description="Basic residues" evidence="1">
    <location>
        <begin position="71"/>
        <end position="84"/>
    </location>
</feature>
<dbReference type="RefSeq" id="WP_168568912.1">
    <property type="nucleotide sequence ID" value="NZ_CP051167.1"/>
</dbReference>
<dbReference type="AlphaFoldDB" id="A0A6H1TX88"/>
<name>A0A6H1TX88_9CYAN</name>
<accession>A0A6H1TX88</accession>
<evidence type="ECO:0000313" key="2">
    <source>
        <dbReference type="EMBL" id="QIZ70757.1"/>
    </source>
</evidence>
<evidence type="ECO:0000256" key="1">
    <source>
        <dbReference type="SAM" id="MobiDB-lite"/>
    </source>
</evidence>
<feature type="region of interest" description="Disordered" evidence="1">
    <location>
        <begin position="54"/>
        <end position="93"/>
    </location>
</feature>
<dbReference type="EMBL" id="CP051167">
    <property type="protein sequence ID" value="QIZ70757.1"/>
    <property type="molecule type" value="Genomic_DNA"/>
</dbReference>